<evidence type="ECO:0000256" key="1">
    <source>
        <dbReference type="SAM" id="Coils"/>
    </source>
</evidence>
<feature type="compositionally biased region" description="Low complexity" evidence="2">
    <location>
        <begin position="466"/>
        <end position="479"/>
    </location>
</feature>
<accession>A0ABM1EMA2</accession>
<evidence type="ECO:0000313" key="3">
    <source>
        <dbReference type="Proteomes" id="UP000695022"/>
    </source>
</evidence>
<gene>
    <name evidence="4" type="primary">LOC106813645</name>
</gene>
<reference evidence="4" key="1">
    <citation type="submission" date="2025-08" db="UniProtKB">
        <authorList>
            <consortium name="RefSeq"/>
        </authorList>
    </citation>
    <scope>IDENTIFICATION</scope>
</reference>
<proteinExistence type="predicted"/>
<feature type="region of interest" description="Disordered" evidence="2">
    <location>
        <begin position="284"/>
        <end position="533"/>
    </location>
</feature>
<evidence type="ECO:0000313" key="4">
    <source>
        <dbReference type="RefSeq" id="XP_014673323.1"/>
    </source>
</evidence>
<feature type="compositionally biased region" description="Low complexity" evidence="2">
    <location>
        <begin position="420"/>
        <end position="440"/>
    </location>
</feature>
<protein>
    <submittedName>
        <fullName evidence="4">Unconventional myosin-XVIIIa-like</fullName>
    </submittedName>
</protein>
<feature type="compositionally biased region" description="Low complexity" evidence="2">
    <location>
        <begin position="332"/>
        <end position="354"/>
    </location>
</feature>
<dbReference type="GeneID" id="106813645"/>
<evidence type="ECO:0000256" key="2">
    <source>
        <dbReference type="SAM" id="MobiDB-lite"/>
    </source>
</evidence>
<feature type="non-terminal residue" evidence="4">
    <location>
        <position position="1"/>
    </location>
</feature>
<feature type="compositionally biased region" description="Low complexity" evidence="2">
    <location>
        <begin position="396"/>
        <end position="413"/>
    </location>
</feature>
<feature type="compositionally biased region" description="Basic and acidic residues" evidence="2">
    <location>
        <begin position="284"/>
        <end position="305"/>
    </location>
</feature>
<feature type="compositionally biased region" description="Basic and acidic residues" evidence="2">
    <location>
        <begin position="481"/>
        <end position="495"/>
    </location>
</feature>
<keyword evidence="3" id="KW-1185">Reference proteome</keyword>
<feature type="coiled-coil region" evidence="1">
    <location>
        <begin position="31"/>
        <end position="107"/>
    </location>
</feature>
<keyword evidence="1" id="KW-0175">Coiled coil</keyword>
<organism evidence="3 4">
    <name type="scientific">Priapulus caudatus</name>
    <name type="common">Priapulid worm</name>
    <dbReference type="NCBI Taxonomy" id="37621"/>
    <lineage>
        <taxon>Eukaryota</taxon>
        <taxon>Metazoa</taxon>
        <taxon>Ecdysozoa</taxon>
        <taxon>Scalidophora</taxon>
        <taxon>Priapulida</taxon>
        <taxon>Priapulimorpha</taxon>
        <taxon>Priapulimorphida</taxon>
        <taxon>Priapulidae</taxon>
        <taxon>Priapulus</taxon>
    </lineage>
</organism>
<dbReference type="RefSeq" id="XP_014673323.1">
    <property type="nucleotide sequence ID" value="XM_014817837.1"/>
</dbReference>
<dbReference type="Proteomes" id="UP000695022">
    <property type="component" value="Unplaced"/>
</dbReference>
<name>A0ABM1EMA2_PRICU</name>
<feature type="compositionally biased region" description="Acidic residues" evidence="2">
    <location>
        <begin position="522"/>
        <end position="533"/>
    </location>
</feature>
<sequence>RYFTIPYPYNAIRALQLVEKEADGETHKNALQKVRNKTQKVQEELEDMRNELEKQMQQNNNMQRKQKRRLAKLQLKQKLEKNLEKMREDYQRELDEKDNELDAIKGKTMQRLVEATGSQQLSGEKTSASCWLRDQTTRLQSDRRISPLLQLQQTPKRDVVKEKKLKRELHKTRALLKDAQSIIEHKQEKEPKRDQVKQIKKQLEEAELGKSIAIKAKQTLEEEVQELQQQLEDIHREKRIASAKRLKDTIERIQAERLTELKAQQQQGQRELDALLRQVHELRQNNNEMQHREEEAMQKQVRRSDLDDDDKQDLDSFLQKQRSMLRQRDRTSSISSVTSGASGVSGVSGYGRDSLSGYRDPAALRDLTGGRDSHSVGGSREISGLGLGGGARDRAGGSFRDSGSSLKDGLGSFRDGGGSFRDSGSSIRDSGGSLRDSGGSFRDGGGSFRDSGGSLRRRDFSSEAPSRPSGRFGRRGSLSILDHEESSDAPRESYTRPRPRVAQGRSGERPRTWFEMSTQDPGDGDDDDDDDDI</sequence>